<keyword evidence="1" id="KW-0175">Coiled coil</keyword>
<reference evidence="3 4" key="1">
    <citation type="submission" date="2014-06" db="EMBL/GenBank/DDBJ databases">
        <authorList>
            <person name="Swart Estienne"/>
        </authorList>
    </citation>
    <scope>NUCLEOTIDE SEQUENCE [LARGE SCALE GENOMIC DNA]</scope>
    <source>
        <strain evidence="3 4">130c</strain>
    </source>
</reference>
<evidence type="ECO:0000313" key="4">
    <source>
        <dbReference type="Proteomes" id="UP000039865"/>
    </source>
</evidence>
<accession>A0A078AT99</accession>
<sequence length="476" mass="55671">MSYFGFTEITDKSKCLEADRMNNEKLKGRFKLKIKKSLPEPMRIAQFANEDVAFHLHKRRDFFRRLEGSNDPDIGAKTNEKLIAKIRKRLEDHKQQLERQKWEKQFGKNWKNQVSQNQSQQQGQNSPPLLKSSSSNNKLHNQSVSSYANESSNKRVILPTINGSFDLSRNNLSVSSMSMSSMSKKKDLHVSFDENMAILNQRSSIQLKPTEILLNEPEIIESKSINSTNSKQKTIFDKNIKNHQRRNQSQISSNPFMVTMFNNKKLSQSSSIEHQTDLHNQSTSSIQQLNDDQIYIQDNPYQEQRRQNPKLLINQPSSEHQNVNSSAQTKFISNIKKMLTRQFTSSVERLQESEQEVQRRIIRRKLLKIQKACVEQNSDTEQNLEKINKSLDRETKLKDNVSFTVKTLQELDHVEPQGLDILFEYKVNDINYQKNEANQIAREYRLRNLDPARNIIEKLELENGSRKRRFKSMKKI</sequence>
<feature type="compositionally biased region" description="Polar residues" evidence="2">
    <location>
        <begin position="140"/>
        <end position="151"/>
    </location>
</feature>
<organism evidence="3 4">
    <name type="scientific">Stylonychia lemnae</name>
    <name type="common">Ciliate</name>
    <dbReference type="NCBI Taxonomy" id="5949"/>
    <lineage>
        <taxon>Eukaryota</taxon>
        <taxon>Sar</taxon>
        <taxon>Alveolata</taxon>
        <taxon>Ciliophora</taxon>
        <taxon>Intramacronucleata</taxon>
        <taxon>Spirotrichea</taxon>
        <taxon>Stichotrichia</taxon>
        <taxon>Sporadotrichida</taxon>
        <taxon>Oxytrichidae</taxon>
        <taxon>Stylonychinae</taxon>
        <taxon>Stylonychia</taxon>
    </lineage>
</organism>
<feature type="compositionally biased region" description="Low complexity" evidence="2">
    <location>
        <begin position="112"/>
        <end position="139"/>
    </location>
</feature>
<dbReference type="Proteomes" id="UP000039865">
    <property type="component" value="Unassembled WGS sequence"/>
</dbReference>
<dbReference type="AlphaFoldDB" id="A0A078AT99"/>
<protein>
    <submittedName>
        <fullName evidence="3">Uncharacterized protein</fullName>
    </submittedName>
</protein>
<dbReference type="EMBL" id="CCKQ01013565">
    <property type="protein sequence ID" value="CDW85246.1"/>
    <property type="molecule type" value="Genomic_DNA"/>
</dbReference>
<evidence type="ECO:0000256" key="1">
    <source>
        <dbReference type="SAM" id="Coils"/>
    </source>
</evidence>
<proteinExistence type="predicted"/>
<keyword evidence="4" id="KW-1185">Reference proteome</keyword>
<gene>
    <name evidence="3" type="primary">Contig12067.g12903</name>
    <name evidence="3" type="ORF">STYLEM_14319</name>
</gene>
<feature type="region of interest" description="Disordered" evidence="2">
    <location>
        <begin position="110"/>
        <end position="151"/>
    </location>
</feature>
<dbReference type="InParanoid" id="A0A078AT99"/>
<name>A0A078AT99_STYLE</name>
<feature type="coiled-coil region" evidence="1">
    <location>
        <begin position="76"/>
        <end position="103"/>
    </location>
</feature>
<feature type="region of interest" description="Disordered" evidence="2">
    <location>
        <begin position="267"/>
        <end position="286"/>
    </location>
</feature>
<evidence type="ECO:0000256" key="2">
    <source>
        <dbReference type="SAM" id="MobiDB-lite"/>
    </source>
</evidence>
<evidence type="ECO:0000313" key="3">
    <source>
        <dbReference type="EMBL" id="CDW85246.1"/>
    </source>
</evidence>